<comment type="catalytic activity">
    <reaction evidence="1 10">
        <text>Transfers a segment of a (1-&gt;4)-alpha-D-glucan to a new position in an acceptor, which may be glucose or a (1-&gt;4)-alpha-D-glucan.</text>
        <dbReference type="EC" id="2.4.1.25"/>
    </reaction>
</comment>
<evidence type="ECO:0000256" key="7">
    <source>
        <dbReference type="ARBA" id="ARBA00023277"/>
    </source>
</evidence>
<reference evidence="11" key="1">
    <citation type="submission" date="2021-03" db="EMBL/GenBank/DDBJ databases">
        <title>Actinotalea soli sp. nov., isolated from soil.</title>
        <authorList>
            <person name="Ping W."/>
            <person name="Zhang J."/>
        </authorList>
    </citation>
    <scope>NUCLEOTIDE SEQUENCE</scope>
    <source>
        <strain evidence="11">BY-33</strain>
    </source>
</reference>
<dbReference type="SUPFAM" id="SSF51445">
    <property type="entry name" value="(Trans)glycosidases"/>
    <property type="match status" value="1"/>
</dbReference>
<name>A0A939LQC1_9CELL</name>
<evidence type="ECO:0000313" key="12">
    <source>
        <dbReference type="Proteomes" id="UP000664209"/>
    </source>
</evidence>
<dbReference type="AlphaFoldDB" id="A0A939LQC1"/>
<sequence>MDTTVTLPEIVPASYVDAHEVVQELDPSTREAVMAVIADGGRPTPPLVCHPGEALEGVEGSLLTLEGEEVGEIGGVGPEAGYYRLRRPDGSTRFVISAPERFSQPERGWGWAVQLYAARSRDSWGIGDFGDLATIARSAAHAGAGSVLISPVHAAAPVPAQQSSPYSPASRQWLQLLHIAIDDVPGAAEVDLADLAKRGRALNAERRIYRDSVWELKRSALQRIWDATKDRLPVEHDVFVGAGGRDLHLFSVWCVLAEKFGTAHWRGWPEQYRTPAGAEAFAAEHADRVAFYSWAQWVADVQLAAACTAGATIVADIAVGFDSSSADAWVHQSMVSFDYEVGCPPDRHNLDGQKWGLPAINPAALVAADFDLFIGMVRSALRHAGALRIDHVMQLWRLYWVPLGGHPAGGAYVHYPTDALLAILRLEAGRTGAWVVGEDMGTVAAGVRESMASDGMLGYRAALRLPVDQFPEGVMGASSTHDQATVAGTLTGSDMEDLRRIGKSANFEQLEGVRRELAAAAGVDPDAPIGPAEVEKAVIAQYTRLAACKARVVLASLDDAGAVAERPNMPGTVTEWPNWCLSLPRPVEDILTEPLAVHLAEVMDARRH</sequence>
<dbReference type="EMBL" id="JAGEMK010000003">
    <property type="protein sequence ID" value="MBO1751848.1"/>
    <property type="molecule type" value="Genomic_DNA"/>
</dbReference>
<keyword evidence="5 10" id="KW-0328">Glycosyltransferase</keyword>
<keyword evidence="7 10" id="KW-0119">Carbohydrate metabolism</keyword>
<evidence type="ECO:0000256" key="3">
    <source>
        <dbReference type="ARBA" id="ARBA00012560"/>
    </source>
</evidence>
<comment type="caution">
    <text evidence="11">The sequence shown here is derived from an EMBL/GenBank/DDBJ whole genome shotgun (WGS) entry which is preliminary data.</text>
</comment>
<evidence type="ECO:0000256" key="2">
    <source>
        <dbReference type="ARBA" id="ARBA00005684"/>
    </source>
</evidence>
<keyword evidence="12" id="KW-1185">Reference proteome</keyword>
<evidence type="ECO:0000256" key="10">
    <source>
        <dbReference type="RuleBase" id="RU361207"/>
    </source>
</evidence>
<dbReference type="RefSeq" id="WP_208055505.1">
    <property type="nucleotide sequence ID" value="NZ_JAGEMK010000003.1"/>
</dbReference>
<dbReference type="Gene3D" id="3.20.20.80">
    <property type="entry name" value="Glycosidases"/>
    <property type="match status" value="1"/>
</dbReference>
<evidence type="ECO:0000256" key="9">
    <source>
        <dbReference type="ARBA" id="ARBA00031501"/>
    </source>
</evidence>
<evidence type="ECO:0000256" key="4">
    <source>
        <dbReference type="ARBA" id="ARBA00020295"/>
    </source>
</evidence>
<comment type="similarity">
    <text evidence="2 10">Belongs to the disproportionating enzyme family.</text>
</comment>
<proteinExistence type="inferred from homology"/>
<dbReference type="InterPro" id="IPR017853">
    <property type="entry name" value="GH"/>
</dbReference>
<dbReference type="InterPro" id="IPR003385">
    <property type="entry name" value="Glyco_hydro_77"/>
</dbReference>
<dbReference type="Pfam" id="PF02446">
    <property type="entry name" value="Glyco_hydro_77"/>
    <property type="match status" value="1"/>
</dbReference>
<dbReference type="EC" id="2.4.1.25" evidence="3 10"/>
<organism evidence="11 12">
    <name type="scientific">Actinotalea soli</name>
    <dbReference type="NCBI Taxonomy" id="2819234"/>
    <lineage>
        <taxon>Bacteria</taxon>
        <taxon>Bacillati</taxon>
        <taxon>Actinomycetota</taxon>
        <taxon>Actinomycetes</taxon>
        <taxon>Micrococcales</taxon>
        <taxon>Cellulomonadaceae</taxon>
        <taxon>Actinotalea</taxon>
    </lineage>
</organism>
<dbReference type="Proteomes" id="UP000664209">
    <property type="component" value="Unassembled WGS sequence"/>
</dbReference>
<protein>
    <recommendedName>
        <fullName evidence="4 10">4-alpha-glucanotransferase</fullName>
        <ecNumber evidence="3 10">2.4.1.25</ecNumber>
    </recommendedName>
    <alternativeName>
        <fullName evidence="8 10">Amylomaltase</fullName>
    </alternativeName>
    <alternativeName>
        <fullName evidence="9 10">Disproportionating enzyme</fullName>
    </alternativeName>
</protein>
<dbReference type="PANTHER" id="PTHR32438:SF5">
    <property type="entry name" value="4-ALPHA-GLUCANOTRANSFERASE DPE1, CHLOROPLASTIC_AMYLOPLASTIC"/>
    <property type="match status" value="1"/>
</dbReference>
<evidence type="ECO:0000256" key="6">
    <source>
        <dbReference type="ARBA" id="ARBA00022679"/>
    </source>
</evidence>
<accession>A0A939LQC1</accession>
<dbReference type="NCBIfam" id="TIGR00217">
    <property type="entry name" value="malQ"/>
    <property type="match status" value="1"/>
</dbReference>
<evidence type="ECO:0000313" key="11">
    <source>
        <dbReference type="EMBL" id="MBO1751848.1"/>
    </source>
</evidence>
<keyword evidence="6 10" id="KW-0808">Transferase</keyword>
<dbReference type="GO" id="GO:0005975">
    <property type="term" value="P:carbohydrate metabolic process"/>
    <property type="evidence" value="ECO:0007669"/>
    <property type="project" value="InterPro"/>
</dbReference>
<gene>
    <name evidence="11" type="primary">malQ</name>
    <name evidence="11" type="ORF">J4G33_08545</name>
</gene>
<evidence type="ECO:0000256" key="8">
    <source>
        <dbReference type="ARBA" id="ARBA00031423"/>
    </source>
</evidence>
<dbReference type="PANTHER" id="PTHR32438">
    <property type="entry name" value="4-ALPHA-GLUCANOTRANSFERASE DPE1, CHLOROPLASTIC/AMYLOPLASTIC"/>
    <property type="match status" value="1"/>
</dbReference>
<evidence type="ECO:0000256" key="5">
    <source>
        <dbReference type="ARBA" id="ARBA00022676"/>
    </source>
</evidence>
<evidence type="ECO:0000256" key="1">
    <source>
        <dbReference type="ARBA" id="ARBA00000439"/>
    </source>
</evidence>
<dbReference type="GO" id="GO:0004134">
    <property type="term" value="F:4-alpha-glucanotransferase activity"/>
    <property type="evidence" value="ECO:0007669"/>
    <property type="project" value="UniProtKB-EC"/>
</dbReference>